<reference evidence="1 2" key="1">
    <citation type="submission" date="2019-09" db="EMBL/GenBank/DDBJ databases">
        <title>Genome sequencing of strain KACC 21233.</title>
        <authorList>
            <person name="Heo J."/>
            <person name="Kim S.-J."/>
            <person name="Kim J.-S."/>
            <person name="Hong S.-B."/>
            <person name="Kwon S.-W."/>
        </authorList>
    </citation>
    <scope>NUCLEOTIDE SEQUENCE [LARGE SCALE GENOMIC DNA]</scope>
    <source>
        <strain evidence="1 2">KACC 21233</strain>
        <plasmid evidence="1 2">unnamed1</plasmid>
    </source>
</reference>
<organism evidence="1 2">
    <name type="scientific">Acetobacter vaccinii</name>
    <dbReference type="NCBI Taxonomy" id="2592655"/>
    <lineage>
        <taxon>Bacteria</taxon>
        <taxon>Pseudomonadati</taxon>
        <taxon>Pseudomonadota</taxon>
        <taxon>Alphaproteobacteria</taxon>
        <taxon>Acetobacterales</taxon>
        <taxon>Acetobacteraceae</taxon>
        <taxon>Acetobacter</taxon>
    </lineage>
</organism>
<gene>
    <name evidence="1" type="ORF">FLP30_13335</name>
</gene>
<dbReference type="RefSeq" id="WP_149280501.1">
    <property type="nucleotide sequence ID" value="NZ_CP043507.1"/>
</dbReference>
<keyword evidence="2" id="KW-1185">Reference proteome</keyword>
<accession>A0A5C1YUF5</accession>
<dbReference type="EMBL" id="CP043507">
    <property type="protein sequence ID" value="QEO18847.1"/>
    <property type="molecule type" value="Genomic_DNA"/>
</dbReference>
<sequence>MSETHSAPTTTSVTRLGLERRAERTIETLQAQQIDCDTVRQALFQSGLRAPRKAETLRRDGARGLRQVLSDTGYDYGDVTSADELEARFREWLQPIVEQSLTELSAARDALFWQEQIRGQTTVEQRLRDPTYRQEAYAAGETISQAWFHSQWLLGAWDAIAGIMAKFRAGTLKPPVQNEFPAAPSDTRCTLAEQNVVLISAWSNAALRKG</sequence>
<proteinExistence type="predicted"/>
<protein>
    <submittedName>
        <fullName evidence="1">Uncharacterized protein</fullName>
    </submittedName>
</protein>
<dbReference type="AlphaFoldDB" id="A0A5C1YUF5"/>
<evidence type="ECO:0000313" key="1">
    <source>
        <dbReference type="EMBL" id="QEO18847.1"/>
    </source>
</evidence>
<name>A0A5C1YUF5_9PROT</name>
<evidence type="ECO:0000313" key="2">
    <source>
        <dbReference type="Proteomes" id="UP000324536"/>
    </source>
</evidence>
<geneLocation type="plasmid" evidence="1">
    <name>unnamed1</name>
</geneLocation>
<dbReference type="KEGG" id="acek:FLP30_13335"/>
<dbReference type="Proteomes" id="UP000324536">
    <property type="component" value="Plasmid unnamed1"/>
</dbReference>
<keyword evidence="1" id="KW-0614">Plasmid</keyword>